<keyword evidence="1" id="KW-1133">Transmembrane helix</keyword>
<comment type="caution">
    <text evidence="2">The sequence shown here is derived from an EMBL/GenBank/DDBJ whole genome shotgun (WGS) entry which is preliminary data.</text>
</comment>
<protein>
    <submittedName>
        <fullName evidence="2">Uncharacterized protein</fullName>
    </submittedName>
</protein>
<evidence type="ECO:0000256" key="1">
    <source>
        <dbReference type="SAM" id="Phobius"/>
    </source>
</evidence>
<feature type="transmembrane region" description="Helical" evidence="1">
    <location>
        <begin position="75"/>
        <end position="93"/>
    </location>
</feature>
<reference evidence="2" key="1">
    <citation type="journal article" date="2014" name="Int. J. Syst. Evol. Microbiol.">
        <title>Complete genome sequence of Corynebacterium casei LMG S-19264T (=DSM 44701T), isolated from a smear-ripened cheese.</title>
        <authorList>
            <consortium name="US DOE Joint Genome Institute (JGI-PGF)"/>
            <person name="Walter F."/>
            <person name="Albersmeier A."/>
            <person name="Kalinowski J."/>
            <person name="Ruckert C."/>
        </authorList>
    </citation>
    <scope>NUCLEOTIDE SEQUENCE</scope>
    <source>
        <strain evidence="2">JCM 19596</strain>
    </source>
</reference>
<accession>A0A830FF18</accession>
<keyword evidence="3" id="KW-1185">Reference proteome</keyword>
<gene>
    <name evidence="2" type="ORF">GCM10009039_28900</name>
</gene>
<dbReference type="RefSeq" id="WP_188980170.1">
    <property type="nucleotide sequence ID" value="NZ_BMPG01000004.1"/>
</dbReference>
<feature type="transmembrane region" description="Helical" evidence="1">
    <location>
        <begin position="15"/>
        <end position="36"/>
    </location>
</feature>
<dbReference type="Proteomes" id="UP000607197">
    <property type="component" value="Unassembled WGS sequence"/>
</dbReference>
<sequence>MTETADRRQSHRRGVTVTTVACLTGVAAGLVTSALASSATDTTGAVVVVGAFLLNLGVVRVLGVDVDDFSAKDHLYTAFMTFSLWFVTWGILLTSNVSL</sequence>
<proteinExistence type="predicted"/>
<feature type="transmembrane region" description="Helical" evidence="1">
    <location>
        <begin position="42"/>
        <end position="63"/>
    </location>
</feature>
<evidence type="ECO:0000313" key="3">
    <source>
        <dbReference type="Proteomes" id="UP000607197"/>
    </source>
</evidence>
<keyword evidence="1" id="KW-0812">Transmembrane</keyword>
<dbReference type="AlphaFoldDB" id="A0A830FF18"/>
<name>A0A830FF18_9EURY</name>
<dbReference type="InterPro" id="IPR043941">
    <property type="entry name" value="EMC6-arch"/>
</dbReference>
<evidence type="ECO:0000313" key="2">
    <source>
        <dbReference type="EMBL" id="GGL69166.1"/>
    </source>
</evidence>
<dbReference type="Pfam" id="PF19094">
    <property type="entry name" value="EMC6_arch"/>
    <property type="match status" value="1"/>
</dbReference>
<organism evidence="2 3">
    <name type="scientific">Halocalculus aciditolerans</name>
    <dbReference type="NCBI Taxonomy" id="1383812"/>
    <lineage>
        <taxon>Archaea</taxon>
        <taxon>Methanobacteriati</taxon>
        <taxon>Methanobacteriota</taxon>
        <taxon>Stenosarchaea group</taxon>
        <taxon>Halobacteria</taxon>
        <taxon>Halobacteriales</taxon>
        <taxon>Halobacteriaceae</taxon>
        <taxon>Halocalculus</taxon>
    </lineage>
</organism>
<dbReference type="EMBL" id="BMPG01000004">
    <property type="protein sequence ID" value="GGL69166.1"/>
    <property type="molecule type" value="Genomic_DNA"/>
</dbReference>
<dbReference type="OrthoDB" id="50040at2157"/>
<keyword evidence="1" id="KW-0472">Membrane</keyword>
<reference evidence="2" key="2">
    <citation type="submission" date="2020-09" db="EMBL/GenBank/DDBJ databases">
        <authorList>
            <person name="Sun Q."/>
            <person name="Ohkuma M."/>
        </authorList>
    </citation>
    <scope>NUCLEOTIDE SEQUENCE</scope>
    <source>
        <strain evidence="2">JCM 19596</strain>
    </source>
</reference>